<dbReference type="PANTHER" id="PTHR10072">
    <property type="entry name" value="IRON-SULFUR CLUSTER ASSEMBLY PROTEIN"/>
    <property type="match status" value="1"/>
</dbReference>
<dbReference type="PROSITE" id="PS01152">
    <property type="entry name" value="HESB"/>
    <property type="match status" value="1"/>
</dbReference>
<sequence>MIKVSDTAKKKIIDLMKDDGFDAASDYVRVGVKSGGCSGLSYDLKFDKTKGDDDKIFIDNDITIAVEKKSFLYLAGTILEFSGGLNGKGFVFNNPNASRTCGCGESFSL</sequence>
<dbReference type="EMBL" id="JPRK01000020">
    <property type="protein sequence ID" value="KIO51047.1"/>
    <property type="molecule type" value="Genomic_DNA"/>
</dbReference>
<dbReference type="Proteomes" id="UP000198302">
    <property type="component" value="Unassembled WGS sequence"/>
</dbReference>
<evidence type="ECO:0000313" key="3">
    <source>
        <dbReference type="EMBL" id="KIO51047.1"/>
    </source>
</evidence>
<dbReference type="GO" id="GO:0051537">
    <property type="term" value="F:2 iron, 2 sulfur cluster binding"/>
    <property type="evidence" value="ECO:0007669"/>
    <property type="project" value="UniProtKB-ARBA"/>
</dbReference>
<evidence type="ECO:0000256" key="1">
    <source>
        <dbReference type="ARBA" id="ARBA00006718"/>
    </source>
</evidence>
<evidence type="ECO:0000313" key="5">
    <source>
        <dbReference type="Proteomes" id="UP000032061"/>
    </source>
</evidence>
<dbReference type="InterPro" id="IPR035903">
    <property type="entry name" value="HesB-like_dom_sf"/>
</dbReference>
<proteinExistence type="inferred from homology"/>
<comment type="similarity">
    <text evidence="1">Belongs to the HesB/IscA family.</text>
</comment>
<dbReference type="GO" id="GO:0016226">
    <property type="term" value="P:iron-sulfur cluster assembly"/>
    <property type="evidence" value="ECO:0007669"/>
    <property type="project" value="InterPro"/>
</dbReference>
<dbReference type="AlphaFoldDB" id="A0A0D0EZL9"/>
<dbReference type="EMBL" id="MUGX01000018">
    <property type="protein sequence ID" value="OXA86116.1"/>
    <property type="molecule type" value="Genomic_DNA"/>
</dbReference>
<comment type="caution">
    <text evidence="3">The sequence shown here is derived from an EMBL/GenBank/DDBJ whole genome shotgun (WGS) entry which is preliminary data.</text>
</comment>
<evidence type="ECO:0000259" key="2">
    <source>
        <dbReference type="Pfam" id="PF01521"/>
    </source>
</evidence>
<dbReference type="GO" id="GO:0005737">
    <property type="term" value="C:cytoplasm"/>
    <property type="evidence" value="ECO:0007669"/>
    <property type="project" value="TreeGrafter"/>
</dbReference>
<reference evidence="3 5" key="1">
    <citation type="submission" date="2015-01" db="EMBL/GenBank/DDBJ databases">
        <title>Genome of Flavobacterium hibernum DSM 12611.</title>
        <authorList>
            <person name="Stropko S.J."/>
            <person name="Pipes S.E."/>
            <person name="Newman J.D."/>
        </authorList>
    </citation>
    <scope>NUCLEOTIDE SEQUENCE [LARGE SCALE GENOMIC DNA]</scope>
    <source>
        <strain evidence="3 5">DSM 12611</strain>
    </source>
</reference>
<dbReference type="Pfam" id="PF01521">
    <property type="entry name" value="Fe-S_biosyn"/>
    <property type="match status" value="1"/>
</dbReference>
<reference evidence="4 6" key="2">
    <citation type="submission" date="2016-11" db="EMBL/GenBank/DDBJ databases">
        <title>Whole genomes of Flavobacteriaceae.</title>
        <authorList>
            <person name="Stine C."/>
            <person name="Li C."/>
            <person name="Tadesse D."/>
        </authorList>
    </citation>
    <scope>NUCLEOTIDE SEQUENCE [LARGE SCALE GENOMIC DNA]</scope>
    <source>
        <strain evidence="4 6">ATCC 51468</strain>
    </source>
</reference>
<evidence type="ECO:0000313" key="6">
    <source>
        <dbReference type="Proteomes" id="UP000198302"/>
    </source>
</evidence>
<dbReference type="InterPro" id="IPR017870">
    <property type="entry name" value="FeS_cluster_insertion_CS"/>
</dbReference>
<evidence type="ECO:0000313" key="4">
    <source>
        <dbReference type="EMBL" id="OXA86116.1"/>
    </source>
</evidence>
<dbReference type="InterPro" id="IPR016092">
    <property type="entry name" value="ATAP"/>
</dbReference>
<dbReference type="PANTHER" id="PTHR10072:SF41">
    <property type="entry name" value="IRON-SULFUR CLUSTER ASSEMBLY 1 HOMOLOG, MITOCHONDRIAL"/>
    <property type="match status" value="1"/>
</dbReference>
<dbReference type="Proteomes" id="UP000032061">
    <property type="component" value="Unassembled WGS sequence"/>
</dbReference>
<accession>A0A0D0EZL9</accession>
<dbReference type="RefSeq" id="WP_041519996.1">
    <property type="nucleotide sequence ID" value="NZ_JPRK01000020.1"/>
</dbReference>
<organism evidence="3 5">
    <name type="scientific">Flavobacterium hibernum</name>
    <dbReference type="NCBI Taxonomy" id="37752"/>
    <lineage>
        <taxon>Bacteria</taxon>
        <taxon>Pseudomonadati</taxon>
        <taxon>Bacteroidota</taxon>
        <taxon>Flavobacteriia</taxon>
        <taxon>Flavobacteriales</taxon>
        <taxon>Flavobacteriaceae</taxon>
        <taxon>Flavobacterium</taxon>
    </lineage>
</organism>
<dbReference type="SUPFAM" id="SSF89360">
    <property type="entry name" value="HesB-like domain"/>
    <property type="match status" value="1"/>
</dbReference>
<keyword evidence="6" id="KW-1185">Reference proteome</keyword>
<gene>
    <name evidence="4" type="ORF">B0A73_14760</name>
    <name evidence="3" type="ORF">IW18_20305</name>
</gene>
<dbReference type="InterPro" id="IPR000361">
    <property type="entry name" value="ATAP_core_dom"/>
</dbReference>
<protein>
    <submittedName>
        <fullName evidence="4">Iron-sulfur cluster assembly accessory protein</fullName>
    </submittedName>
    <submittedName>
        <fullName evidence="3">[Fe-S]-binding protein</fullName>
    </submittedName>
</protein>
<dbReference type="STRING" id="37752.IW18_20305"/>
<dbReference type="NCBIfam" id="TIGR00049">
    <property type="entry name" value="iron-sulfur cluster assembly accessory protein"/>
    <property type="match status" value="1"/>
</dbReference>
<dbReference type="InterPro" id="IPR050322">
    <property type="entry name" value="Fe-S_cluster_asmbl/transfer"/>
</dbReference>
<dbReference type="OrthoDB" id="9801228at2"/>
<dbReference type="Gene3D" id="2.60.300.12">
    <property type="entry name" value="HesB-like domain"/>
    <property type="match status" value="1"/>
</dbReference>
<feature type="domain" description="Core" evidence="2">
    <location>
        <begin position="2"/>
        <end position="105"/>
    </location>
</feature>
<name>A0A0D0EZL9_9FLAO</name>